<dbReference type="AlphaFoldDB" id="A0AAD0VR93"/>
<proteinExistence type="predicted"/>
<gene>
    <name evidence="2" type="ORF">DVB73_03040</name>
</gene>
<evidence type="ECO:0000313" key="3">
    <source>
        <dbReference type="Proteomes" id="UP000256503"/>
    </source>
</evidence>
<dbReference type="GeneID" id="49612384"/>
<dbReference type="Pfam" id="PF07791">
    <property type="entry name" value="Imm11"/>
    <property type="match status" value="1"/>
</dbReference>
<dbReference type="RefSeq" id="WP_016391254.1">
    <property type="nucleotide sequence ID" value="NZ_CP031146.1"/>
</dbReference>
<feature type="domain" description="Immunity MXAN-0049 protein" evidence="1">
    <location>
        <begin position="125"/>
        <end position="179"/>
    </location>
</feature>
<accession>A0AAD0VR93</accession>
<evidence type="ECO:0000313" key="2">
    <source>
        <dbReference type="EMBL" id="AXM94859.1"/>
    </source>
</evidence>
<dbReference type="EMBL" id="CP031146">
    <property type="protein sequence ID" value="AXM94859.1"/>
    <property type="molecule type" value="Genomic_DNA"/>
</dbReference>
<name>A0AAD0VR93_PSEDL</name>
<reference evidence="2 3" key="1">
    <citation type="submission" date="2018-07" db="EMBL/GenBank/DDBJ databases">
        <title>Complete genome sequence of a Pseudomonas plecoglossicida strain pathogenic to the marine fish, Larimichthys crocea.</title>
        <authorList>
            <person name="Tao Z."/>
        </authorList>
    </citation>
    <scope>NUCLEOTIDE SEQUENCE [LARGE SCALE GENOMIC DNA]</scope>
    <source>
        <strain evidence="2 3">XSDHY-P</strain>
    </source>
</reference>
<dbReference type="InterPro" id="IPR012433">
    <property type="entry name" value="Imm11"/>
</dbReference>
<evidence type="ECO:0000259" key="1">
    <source>
        <dbReference type="Pfam" id="PF07791"/>
    </source>
</evidence>
<sequence>MTMKYYSITQDSKFKTLIGRSGDLSLHAAAQQYAFGKASGSIFEWQYELEFNSDDKKKKDGSDVFTFFKPVLILTSRARAVFDSVAPDSIEDINILSPNSDHSGVLVHTVLESAFNRGLSEFDEYPNGLVVYKVALNALAVQSCDVFRVAESPLSVFVSDKFVDAAKDSGLKGLDFKEVRAV</sequence>
<organism evidence="2 3">
    <name type="scientific">Pseudomonas plecoglossicida</name>
    <dbReference type="NCBI Taxonomy" id="70775"/>
    <lineage>
        <taxon>Bacteria</taxon>
        <taxon>Pseudomonadati</taxon>
        <taxon>Pseudomonadota</taxon>
        <taxon>Gammaproteobacteria</taxon>
        <taxon>Pseudomonadales</taxon>
        <taxon>Pseudomonadaceae</taxon>
        <taxon>Pseudomonas</taxon>
    </lineage>
</organism>
<protein>
    <recommendedName>
        <fullName evidence="1">Immunity MXAN-0049 protein domain-containing protein</fullName>
    </recommendedName>
</protein>
<dbReference type="Proteomes" id="UP000256503">
    <property type="component" value="Chromosome"/>
</dbReference>